<dbReference type="eggNOG" id="ENOG5033E44">
    <property type="taxonomic scope" value="Bacteria"/>
</dbReference>
<proteinExistence type="predicted"/>
<dbReference type="RefSeq" id="WP_026801691.1">
    <property type="nucleotide sequence ID" value="NZ_AULI01000022.1"/>
</dbReference>
<sequence>MFEILSSRSTILNSILTLQGDIEQNGQNIERLEKAKGEIVDKQAELQFNKDLVDGPELGASIWTGEHATTFLSIRDELVVSINYMCNTRVEDMLDHIGAEVERLRSLNSSLSDSIASLNRQLDSLDDA</sequence>
<comment type="caution">
    <text evidence="2">The sequence shown here is derived from an EMBL/GenBank/DDBJ whole genome shotgun (WGS) entry which is preliminary data.</text>
</comment>
<gene>
    <name evidence="2" type="ORF">N781_09065</name>
</gene>
<keyword evidence="1" id="KW-0175">Coiled coil</keyword>
<protein>
    <submittedName>
        <fullName evidence="2">Uncharacterized protein</fullName>
    </submittedName>
</protein>
<keyword evidence="3" id="KW-1185">Reference proteome</keyword>
<accession>A0A0A5GF69</accession>
<evidence type="ECO:0000313" key="2">
    <source>
        <dbReference type="EMBL" id="KGX89858.1"/>
    </source>
</evidence>
<name>A0A0A5GF69_9BACI</name>
<dbReference type="EMBL" id="AVPE01000019">
    <property type="protein sequence ID" value="KGX89858.1"/>
    <property type="molecule type" value="Genomic_DNA"/>
</dbReference>
<evidence type="ECO:0000313" key="3">
    <source>
        <dbReference type="Proteomes" id="UP000030528"/>
    </source>
</evidence>
<feature type="coiled-coil region" evidence="1">
    <location>
        <begin position="101"/>
        <end position="128"/>
    </location>
</feature>
<dbReference type="InterPro" id="IPR031681">
    <property type="entry name" value="YwqH-like"/>
</dbReference>
<organism evidence="2 3">
    <name type="scientific">Pontibacillus halophilus JSM 076056 = DSM 19796</name>
    <dbReference type="NCBI Taxonomy" id="1385510"/>
    <lineage>
        <taxon>Bacteria</taxon>
        <taxon>Bacillati</taxon>
        <taxon>Bacillota</taxon>
        <taxon>Bacilli</taxon>
        <taxon>Bacillales</taxon>
        <taxon>Bacillaceae</taxon>
        <taxon>Pontibacillus</taxon>
    </lineage>
</organism>
<evidence type="ECO:0000256" key="1">
    <source>
        <dbReference type="SAM" id="Coils"/>
    </source>
</evidence>
<reference evidence="2 3" key="1">
    <citation type="submission" date="2013-08" db="EMBL/GenBank/DDBJ databases">
        <authorList>
            <person name="Huang J."/>
            <person name="Wang G."/>
        </authorList>
    </citation>
    <scope>NUCLEOTIDE SEQUENCE [LARGE SCALE GENOMIC DNA]</scope>
    <source>
        <strain evidence="2 3">JSM 076056</strain>
    </source>
</reference>
<dbReference type="STRING" id="1385510.GCA_000425205_03509"/>
<dbReference type="AlphaFoldDB" id="A0A0A5GF69"/>
<dbReference type="Proteomes" id="UP000030528">
    <property type="component" value="Unassembled WGS sequence"/>
</dbReference>
<dbReference type="Pfam" id="PF16888">
    <property type="entry name" value="YwqH-like"/>
    <property type="match status" value="1"/>
</dbReference>